<dbReference type="Proteomes" id="UP000587367">
    <property type="component" value="Unassembled WGS sequence"/>
</dbReference>
<proteinExistence type="predicted"/>
<dbReference type="RefSeq" id="WP_184552127.1">
    <property type="nucleotide sequence ID" value="NZ_JACHKS010000001.1"/>
</dbReference>
<dbReference type="EMBL" id="JACHKS010000001">
    <property type="protein sequence ID" value="MBB6329221.1"/>
    <property type="molecule type" value="Genomic_DNA"/>
</dbReference>
<protein>
    <submittedName>
        <fullName evidence="1">Uncharacterized protein</fullName>
    </submittedName>
</protein>
<reference evidence="1 2" key="1">
    <citation type="submission" date="2020-08" db="EMBL/GenBank/DDBJ databases">
        <title>Functional genomics of gut bacteria from endangered species of beetles.</title>
        <authorList>
            <person name="Carlos-Shanley C."/>
        </authorList>
    </citation>
    <scope>NUCLEOTIDE SEQUENCE [LARGE SCALE GENOMIC DNA]</scope>
    <source>
        <strain evidence="1 2">S00068</strain>
    </source>
</reference>
<keyword evidence="2" id="KW-1185">Reference proteome</keyword>
<accession>A0ABR6PUN4</accession>
<sequence length="141" mass="16739">MEIKEIKEIKLNNQNINLPNDYWLNIKEGLIEKEINIIIEDNAFQVMIESNNFKQICNKEDLIALLDKLNLKNIDFEKFRLKSVITKKWGEKIIYDEGARSICFACYCFGDKNIIYLMFLNTDGTKEIENLYIHGIWRIKL</sequence>
<evidence type="ECO:0000313" key="1">
    <source>
        <dbReference type="EMBL" id="MBB6329221.1"/>
    </source>
</evidence>
<comment type="caution">
    <text evidence="1">The sequence shown here is derived from an EMBL/GenBank/DDBJ whole genome shotgun (WGS) entry which is preliminary data.</text>
</comment>
<organism evidence="1 2">
    <name type="scientific">Chryseobacterium sediminis</name>
    <dbReference type="NCBI Taxonomy" id="1679494"/>
    <lineage>
        <taxon>Bacteria</taxon>
        <taxon>Pseudomonadati</taxon>
        <taxon>Bacteroidota</taxon>
        <taxon>Flavobacteriia</taxon>
        <taxon>Flavobacteriales</taxon>
        <taxon>Weeksellaceae</taxon>
        <taxon>Chryseobacterium group</taxon>
        <taxon>Chryseobacterium</taxon>
    </lineage>
</organism>
<name>A0ABR6PUN4_9FLAO</name>
<gene>
    <name evidence="1" type="ORF">HNP24_000171</name>
</gene>
<evidence type="ECO:0000313" key="2">
    <source>
        <dbReference type="Proteomes" id="UP000587367"/>
    </source>
</evidence>